<protein>
    <submittedName>
        <fullName evidence="1">Uncharacterized protein</fullName>
    </submittedName>
</protein>
<gene>
    <name evidence="1" type="ORF">LCGC14_2271780</name>
</gene>
<dbReference type="AlphaFoldDB" id="A0A0F9CX13"/>
<evidence type="ECO:0000313" key="1">
    <source>
        <dbReference type="EMBL" id="KKL53804.1"/>
    </source>
</evidence>
<feature type="non-terminal residue" evidence="1">
    <location>
        <position position="1"/>
    </location>
</feature>
<comment type="caution">
    <text evidence="1">The sequence shown here is derived from an EMBL/GenBank/DDBJ whole genome shotgun (WGS) entry which is preliminary data.</text>
</comment>
<sequence>TYDFLRLLGAVTGQIALLDVATQRGDPKAQASAARALITLKEKPEHIVERLRSSKFNSLDTQDLAGIVQEINEGKDPQQALQECLEKKA</sequence>
<reference evidence="1" key="1">
    <citation type="journal article" date="2015" name="Nature">
        <title>Complex archaea that bridge the gap between prokaryotes and eukaryotes.</title>
        <authorList>
            <person name="Spang A."/>
            <person name="Saw J.H."/>
            <person name="Jorgensen S.L."/>
            <person name="Zaremba-Niedzwiedzka K."/>
            <person name="Martijn J."/>
            <person name="Lind A.E."/>
            <person name="van Eijk R."/>
            <person name="Schleper C."/>
            <person name="Guy L."/>
            <person name="Ettema T.J."/>
        </authorList>
    </citation>
    <scope>NUCLEOTIDE SEQUENCE</scope>
</reference>
<accession>A0A0F9CX13</accession>
<proteinExistence type="predicted"/>
<name>A0A0F9CX13_9ZZZZ</name>
<dbReference type="EMBL" id="LAZR01031422">
    <property type="protein sequence ID" value="KKL53804.1"/>
    <property type="molecule type" value="Genomic_DNA"/>
</dbReference>
<organism evidence="1">
    <name type="scientific">marine sediment metagenome</name>
    <dbReference type="NCBI Taxonomy" id="412755"/>
    <lineage>
        <taxon>unclassified sequences</taxon>
        <taxon>metagenomes</taxon>
        <taxon>ecological metagenomes</taxon>
    </lineage>
</organism>